<dbReference type="Pfam" id="PF02518">
    <property type="entry name" value="HATPase_c"/>
    <property type="match status" value="1"/>
</dbReference>
<evidence type="ECO:0000259" key="1">
    <source>
        <dbReference type="SMART" id="SM00387"/>
    </source>
</evidence>
<dbReference type="InterPro" id="IPR036890">
    <property type="entry name" value="HATPase_C_sf"/>
</dbReference>
<dbReference type="GO" id="GO:0000155">
    <property type="term" value="F:phosphorelay sensor kinase activity"/>
    <property type="evidence" value="ECO:0007669"/>
    <property type="project" value="InterPro"/>
</dbReference>
<organism evidence="2 3">
    <name type="scientific">Desulforamulus putei DSM 12395</name>
    <dbReference type="NCBI Taxonomy" id="1121429"/>
    <lineage>
        <taxon>Bacteria</taxon>
        <taxon>Bacillati</taxon>
        <taxon>Bacillota</taxon>
        <taxon>Clostridia</taxon>
        <taxon>Eubacteriales</taxon>
        <taxon>Peptococcaceae</taxon>
        <taxon>Desulforamulus</taxon>
    </lineage>
</organism>
<dbReference type="PANTHER" id="PTHR34220:SF7">
    <property type="entry name" value="SENSOR HISTIDINE KINASE YPDA"/>
    <property type="match status" value="1"/>
</dbReference>
<dbReference type="Proteomes" id="UP000184148">
    <property type="component" value="Unassembled WGS sequence"/>
</dbReference>
<dbReference type="Pfam" id="PF06580">
    <property type="entry name" value="His_kinase"/>
    <property type="match status" value="1"/>
</dbReference>
<name>A0A1M5CB14_9FIRM</name>
<dbReference type="InterPro" id="IPR018771">
    <property type="entry name" value="PocR_dom"/>
</dbReference>
<evidence type="ECO:0000313" key="3">
    <source>
        <dbReference type="Proteomes" id="UP000184148"/>
    </source>
</evidence>
<dbReference type="EMBL" id="FQUY01000030">
    <property type="protein sequence ID" value="SHF51915.1"/>
    <property type="molecule type" value="Genomic_DNA"/>
</dbReference>
<dbReference type="OrthoDB" id="9809348at2"/>
<dbReference type="AlphaFoldDB" id="A0A1M5CB14"/>
<dbReference type="Gene3D" id="3.30.565.10">
    <property type="entry name" value="Histidine kinase-like ATPase, C-terminal domain"/>
    <property type="match status" value="1"/>
</dbReference>
<dbReference type="GO" id="GO:0016020">
    <property type="term" value="C:membrane"/>
    <property type="evidence" value="ECO:0007669"/>
    <property type="project" value="InterPro"/>
</dbReference>
<dbReference type="STRING" id="1121429.SAMN02745133_02864"/>
<keyword evidence="2" id="KW-0808">Transferase</keyword>
<dbReference type="PANTHER" id="PTHR34220">
    <property type="entry name" value="SENSOR HISTIDINE KINASE YPDA"/>
    <property type="match status" value="1"/>
</dbReference>
<dbReference type="InterPro" id="IPR003594">
    <property type="entry name" value="HATPase_dom"/>
</dbReference>
<dbReference type="RefSeq" id="WP_073240047.1">
    <property type="nucleotide sequence ID" value="NZ_FQUY01000030.1"/>
</dbReference>
<protein>
    <submittedName>
        <fullName evidence="2">Histidine kinase-, DNA gyrase B-, and HSP90-like ATPase</fullName>
    </submittedName>
</protein>
<dbReference type="InterPro" id="IPR010559">
    <property type="entry name" value="Sig_transdc_His_kin_internal"/>
</dbReference>
<feature type="domain" description="Histidine kinase/HSP90-like ATPase" evidence="1">
    <location>
        <begin position="290"/>
        <end position="404"/>
    </location>
</feature>
<dbReference type="Pfam" id="PF10114">
    <property type="entry name" value="PocR"/>
    <property type="match status" value="1"/>
</dbReference>
<proteinExistence type="predicted"/>
<keyword evidence="3" id="KW-1185">Reference proteome</keyword>
<sequence length="406" mass="46364">MNVWENLKLKDIVDINTLIDIQDKLAKLVGVPTITVDTYGIPVGKSSNFTPFCKLIRSSEKGRQNCISCDRQAGLLAIQEGKPRTYNCHTGLIDCVAPIIIDNYFLGSVLGGQVLIKGQKSRDSIDIERISRDFDIPLAQLKEAVQYIPLVPQESIQNSVEFYSFLANYIAQLGMSRLTQERLLKQSKEKFELEQKAKKMELKTIQAQINPHFLFNTLNTIARMALMENAPQTEELIYKLSDLLRYNLKNIEEFPKIKDEIENIKRYLFIQSTRYSDRITYEIDISEAIMDYRIPSMIIQPLVENCMVHGLETKKEGGKIKITGRLVSDNEIVIKISDNGKGINPDVLNLLHENINGTLNQYLGIGLQNTHDRIKHYFGERYGLKIESIPDIETNVYIYIPCVNSL</sequence>
<evidence type="ECO:0000313" key="2">
    <source>
        <dbReference type="EMBL" id="SHF51915.1"/>
    </source>
</evidence>
<dbReference type="InterPro" id="IPR050640">
    <property type="entry name" value="Bact_2-comp_sensor_kinase"/>
</dbReference>
<dbReference type="SUPFAM" id="SSF55874">
    <property type="entry name" value="ATPase domain of HSP90 chaperone/DNA topoisomerase II/histidine kinase"/>
    <property type="match status" value="1"/>
</dbReference>
<accession>A0A1M5CB14</accession>
<keyword evidence="2" id="KW-0418">Kinase</keyword>
<reference evidence="3" key="1">
    <citation type="submission" date="2016-11" db="EMBL/GenBank/DDBJ databases">
        <authorList>
            <person name="Varghese N."/>
            <person name="Submissions S."/>
        </authorList>
    </citation>
    <scope>NUCLEOTIDE SEQUENCE [LARGE SCALE GENOMIC DNA]</scope>
    <source>
        <strain evidence="3">DSM 12395</strain>
    </source>
</reference>
<dbReference type="SMART" id="SM00387">
    <property type="entry name" value="HATPase_c"/>
    <property type="match status" value="1"/>
</dbReference>
<gene>
    <name evidence="2" type="ORF">SAMN02745133_02864</name>
</gene>